<evidence type="ECO:0000256" key="3">
    <source>
        <dbReference type="ARBA" id="ARBA00022989"/>
    </source>
</evidence>
<dbReference type="EMBL" id="FOMR01000002">
    <property type="protein sequence ID" value="SFD61236.1"/>
    <property type="molecule type" value="Genomic_DNA"/>
</dbReference>
<dbReference type="GO" id="GO:0000921">
    <property type="term" value="P:septin ring assembly"/>
    <property type="evidence" value="ECO:0007669"/>
    <property type="project" value="InterPro"/>
</dbReference>
<evidence type="ECO:0000313" key="9">
    <source>
        <dbReference type="EMBL" id="SFD61236.1"/>
    </source>
</evidence>
<dbReference type="RefSeq" id="WP_090081913.1">
    <property type="nucleotide sequence ID" value="NZ_FOMR01000002.1"/>
</dbReference>
<feature type="coiled-coil region" evidence="8">
    <location>
        <begin position="317"/>
        <end position="425"/>
    </location>
</feature>
<proteinExistence type="inferred from homology"/>
<feature type="coiled-coil region" evidence="8">
    <location>
        <begin position="105"/>
        <end position="143"/>
    </location>
</feature>
<comment type="function">
    <text evidence="8">Negative regulator of FtsZ ring formation; modulates the frequency and position of FtsZ ring formation. Inhibits FtsZ ring formation at polar sites. Interacts either with FtsZ or with one of its binding partners to promote depolymerization.</text>
</comment>
<dbReference type="GO" id="GO:0005940">
    <property type="term" value="C:septin ring"/>
    <property type="evidence" value="ECO:0007669"/>
    <property type="project" value="InterPro"/>
</dbReference>
<name>A0A1I1TRA3_9BACI</name>
<evidence type="ECO:0000256" key="1">
    <source>
        <dbReference type="ARBA" id="ARBA00022618"/>
    </source>
</evidence>
<keyword evidence="8" id="KW-1003">Cell membrane</keyword>
<dbReference type="STRING" id="640948.SAMN05216238_102413"/>
<feature type="topological domain" description="Extracellular" evidence="8">
    <location>
        <begin position="1"/>
        <end position="2"/>
    </location>
</feature>
<evidence type="ECO:0000313" key="10">
    <source>
        <dbReference type="Proteomes" id="UP000199474"/>
    </source>
</evidence>
<dbReference type="GO" id="GO:0000917">
    <property type="term" value="P:division septum assembly"/>
    <property type="evidence" value="ECO:0007669"/>
    <property type="project" value="UniProtKB-KW"/>
</dbReference>
<reference evidence="10" key="1">
    <citation type="submission" date="2016-10" db="EMBL/GenBank/DDBJ databases">
        <authorList>
            <person name="Varghese N."/>
            <person name="Submissions S."/>
        </authorList>
    </citation>
    <scope>NUCLEOTIDE SEQUENCE [LARGE SCALE GENOMIC DNA]</scope>
    <source>
        <strain evidence="10">DSM 22530</strain>
    </source>
</reference>
<comment type="similarity">
    <text evidence="8">Belongs to the EzrA family.</text>
</comment>
<keyword evidence="5 8" id="KW-0472">Membrane</keyword>
<dbReference type="OrthoDB" id="1654473at2"/>
<organism evidence="9 10">
    <name type="scientific">Lentibacillus persicus</name>
    <dbReference type="NCBI Taxonomy" id="640948"/>
    <lineage>
        <taxon>Bacteria</taxon>
        <taxon>Bacillati</taxon>
        <taxon>Bacillota</taxon>
        <taxon>Bacilli</taxon>
        <taxon>Bacillales</taxon>
        <taxon>Bacillaceae</taxon>
        <taxon>Lentibacillus</taxon>
    </lineage>
</organism>
<keyword evidence="3 8" id="KW-1133">Transmembrane helix</keyword>
<keyword evidence="6 8" id="KW-0717">Septation</keyword>
<dbReference type="InterPro" id="IPR010379">
    <property type="entry name" value="EzrA"/>
</dbReference>
<dbReference type="NCBIfam" id="NF003413">
    <property type="entry name" value="PRK04778.1-7"/>
    <property type="match status" value="1"/>
</dbReference>
<evidence type="ECO:0000256" key="5">
    <source>
        <dbReference type="ARBA" id="ARBA00023136"/>
    </source>
</evidence>
<dbReference type="Pfam" id="PF06160">
    <property type="entry name" value="EzrA"/>
    <property type="match status" value="1"/>
</dbReference>
<keyword evidence="7 8" id="KW-0131">Cell cycle</keyword>
<gene>
    <name evidence="8" type="primary">ezrA</name>
    <name evidence="9" type="ORF">SAMN05216238_102413</name>
</gene>
<evidence type="ECO:0000256" key="7">
    <source>
        <dbReference type="ARBA" id="ARBA00023306"/>
    </source>
</evidence>
<evidence type="ECO:0000256" key="6">
    <source>
        <dbReference type="ARBA" id="ARBA00023210"/>
    </source>
</evidence>
<sequence>MAYLIGSILIVIALIITGLIMRKRVYDEVDRLESWKMEIMNRNIASELSRIKGLNLSGETQEKFESWKARWERIVTKELPDIEEYLFDAEEAADRFRFPSAKKTLRNVDQTMQSIEQSIEDILEELNQLMNSEESSRKEIERIEPDLKALRKTLSQNRHQYGEAEKVFDSELDELVQQLEHYHEMVNSGDYTQARNVVEELKLKLDNLKSTMEEFPAIYQKSKYDLPQELNELLSGLREMKEGGYRIEHLGFEKEVQHHKNKLEECMEYLKSGEISQAKAAVPEIEERIAEMYQLLEKEAIARNYVEAKIGPYQEALNNMIEKFDVTKEEVETLKESYYLEDSDMEKYFTLEKTLTHLRKQLEETAEAVEADNSSAHSDLRLEIENGFNELETIEEKHEEFKERIRNLRKDELEAKESLQNLRNQLYQVNRKLNKSNIPGVPTFLWNKMDEAAGKNSHVMTALEKQPLDMTEVQNALAEAKTAIDYVIEETEKILDQAQLTEQVIQYANRYRSQYPELAAKLAEAERLFRSYEYELALEHAARAVEGIEPGALKHIEQFQKTAN</sequence>
<keyword evidence="1 8" id="KW-0132">Cell division</keyword>
<comment type="subcellular location">
    <subcellularLocation>
        <location evidence="8">Cell membrane</location>
        <topology evidence="8">Single-pass membrane protein</topology>
    </subcellularLocation>
    <text evidence="8">Colocalized with FtsZ to the nascent septal site.</text>
</comment>
<dbReference type="AlphaFoldDB" id="A0A1I1TRA3"/>
<keyword evidence="10" id="KW-1185">Reference proteome</keyword>
<evidence type="ECO:0000256" key="4">
    <source>
        <dbReference type="ARBA" id="ARBA00023054"/>
    </source>
</evidence>
<evidence type="ECO:0000256" key="2">
    <source>
        <dbReference type="ARBA" id="ARBA00022692"/>
    </source>
</evidence>
<dbReference type="HAMAP" id="MF_00728">
    <property type="entry name" value="EzrA"/>
    <property type="match status" value="1"/>
</dbReference>
<dbReference type="Proteomes" id="UP000199474">
    <property type="component" value="Unassembled WGS sequence"/>
</dbReference>
<evidence type="ECO:0000256" key="8">
    <source>
        <dbReference type="HAMAP-Rule" id="MF_00728"/>
    </source>
</evidence>
<dbReference type="GO" id="GO:0005886">
    <property type="term" value="C:plasma membrane"/>
    <property type="evidence" value="ECO:0007669"/>
    <property type="project" value="UniProtKB-SubCell"/>
</dbReference>
<feature type="topological domain" description="Cytoplasmic" evidence="8">
    <location>
        <begin position="22"/>
        <end position="564"/>
    </location>
</feature>
<keyword evidence="2 8" id="KW-0812">Transmembrane</keyword>
<keyword evidence="4 8" id="KW-0175">Coiled coil</keyword>
<accession>A0A1I1TRA3</accession>
<protein>
    <recommendedName>
        <fullName evidence="8">Septation ring formation regulator EzrA</fullName>
    </recommendedName>
</protein>